<dbReference type="Proteomes" id="UP001230504">
    <property type="component" value="Unassembled WGS sequence"/>
</dbReference>
<accession>A0AAD8VBY3</accession>
<dbReference type="GO" id="GO:0016491">
    <property type="term" value="F:oxidoreductase activity"/>
    <property type="evidence" value="ECO:0007669"/>
    <property type="project" value="UniProtKB-KW"/>
</dbReference>
<dbReference type="SUPFAM" id="SSF51735">
    <property type="entry name" value="NAD(P)-binding Rossmann-fold domains"/>
    <property type="match status" value="1"/>
</dbReference>
<dbReference type="EMBL" id="JAHLJV010000003">
    <property type="protein sequence ID" value="KAK1598940.1"/>
    <property type="molecule type" value="Genomic_DNA"/>
</dbReference>
<dbReference type="AlphaFoldDB" id="A0AAD8VBY3"/>
<dbReference type="RefSeq" id="XP_060419602.1">
    <property type="nucleotide sequence ID" value="XM_060553637.1"/>
</dbReference>
<organism evidence="4 5">
    <name type="scientific">Colletotrichum navitas</name>
    <dbReference type="NCBI Taxonomy" id="681940"/>
    <lineage>
        <taxon>Eukaryota</taxon>
        <taxon>Fungi</taxon>
        <taxon>Dikarya</taxon>
        <taxon>Ascomycota</taxon>
        <taxon>Pezizomycotina</taxon>
        <taxon>Sordariomycetes</taxon>
        <taxon>Hypocreomycetidae</taxon>
        <taxon>Glomerellales</taxon>
        <taxon>Glomerellaceae</taxon>
        <taxon>Colletotrichum</taxon>
        <taxon>Colletotrichum graminicola species complex</taxon>
    </lineage>
</organism>
<evidence type="ECO:0008006" key="6">
    <source>
        <dbReference type="Google" id="ProtNLM"/>
    </source>
</evidence>
<name>A0AAD8VBY3_9PEZI</name>
<evidence type="ECO:0000256" key="2">
    <source>
        <dbReference type="ARBA" id="ARBA00022857"/>
    </source>
</evidence>
<keyword evidence="2" id="KW-0521">NADP</keyword>
<gene>
    <name evidence="4" type="ORF">LY79DRAFT_505587</name>
</gene>
<dbReference type="GeneID" id="85437877"/>
<dbReference type="PANTHER" id="PTHR24320">
    <property type="entry name" value="RETINOL DEHYDROGENASE"/>
    <property type="match status" value="1"/>
</dbReference>
<keyword evidence="3" id="KW-0560">Oxidoreductase</keyword>
<keyword evidence="5" id="KW-1185">Reference proteome</keyword>
<evidence type="ECO:0000313" key="4">
    <source>
        <dbReference type="EMBL" id="KAK1598940.1"/>
    </source>
</evidence>
<dbReference type="Gene3D" id="3.40.50.720">
    <property type="entry name" value="NAD(P)-binding Rossmann-like Domain"/>
    <property type="match status" value="1"/>
</dbReference>
<evidence type="ECO:0000256" key="3">
    <source>
        <dbReference type="ARBA" id="ARBA00023002"/>
    </source>
</evidence>
<protein>
    <recommendedName>
        <fullName evidence="6">Short-chain dehydrogenase</fullName>
    </recommendedName>
</protein>
<comment type="similarity">
    <text evidence="1">Belongs to the short-chain dehydrogenases/reductases (SDR) family.</text>
</comment>
<evidence type="ECO:0000313" key="5">
    <source>
        <dbReference type="Proteomes" id="UP001230504"/>
    </source>
</evidence>
<dbReference type="InterPro" id="IPR036291">
    <property type="entry name" value="NAD(P)-bd_dom_sf"/>
</dbReference>
<dbReference type="InterPro" id="IPR002347">
    <property type="entry name" value="SDR_fam"/>
</dbReference>
<evidence type="ECO:0000256" key="1">
    <source>
        <dbReference type="ARBA" id="ARBA00006484"/>
    </source>
</evidence>
<proteinExistence type="inferred from homology"/>
<dbReference type="PANTHER" id="PTHR24320:SF236">
    <property type="entry name" value="SHORT-CHAIN DEHYDROGENASE-RELATED"/>
    <property type="match status" value="1"/>
</dbReference>
<dbReference type="Pfam" id="PF00106">
    <property type="entry name" value="adh_short"/>
    <property type="match status" value="1"/>
</dbReference>
<sequence>MSLVTFRNWRTQHYPPKPSFTEEHVRPQNGRVFIVTGGNTGVGFELVKLLYTTGATIYMASRSKVSAWRCRDIPHSRRKLAVERAEKAIETITNAGPTLKNPGAVKFLHLDLNDLDVVKSAAASFAQQESKLDVLWNNAGMGALILPAGSRTEQGFESMIGMHCIAAQLFTHLLLPQLRAAVAEAPKGSVRVVWTSSFLADSRSPTHGVDFGLLDEGTVDRIRNYAQSKAGNWLLGREMAARHGAEGIVSVTQNPGNVRAGSYAGVPALAMQILNFLFLYETRHGGYTELFAGLSPEISLENNGAYVIPWGRIRTDGDCPRKDLLDAMKLETEGGTGYAAKFWDWCEEQWKPFV</sequence>
<comment type="caution">
    <text evidence="4">The sequence shown here is derived from an EMBL/GenBank/DDBJ whole genome shotgun (WGS) entry which is preliminary data.</text>
</comment>
<reference evidence="4" key="1">
    <citation type="submission" date="2021-06" db="EMBL/GenBank/DDBJ databases">
        <title>Comparative genomics, transcriptomics and evolutionary studies reveal genomic signatures of adaptation to plant cell wall in hemibiotrophic fungi.</title>
        <authorList>
            <consortium name="DOE Joint Genome Institute"/>
            <person name="Baroncelli R."/>
            <person name="Diaz J.F."/>
            <person name="Benocci T."/>
            <person name="Peng M."/>
            <person name="Battaglia E."/>
            <person name="Haridas S."/>
            <person name="Andreopoulos W."/>
            <person name="Labutti K."/>
            <person name="Pangilinan J."/>
            <person name="Floch G.L."/>
            <person name="Makela M.R."/>
            <person name="Henrissat B."/>
            <person name="Grigoriev I.V."/>
            <person name="Crouch J.A."/>
            <person name="De Vries R.P."/>
            <person name="Sukno S.A."/>
            <person name="Thon M.R."/>
        </authorList>
    </citation>
    <scope>NUCLEOTIDE SEQUENCE</scope>
    <source>
        <strain evidence="4">CBS 125086</strain>
    </source>
</reference>